<evidence type="ECO:0000313" key="4">
    <source>
        <dbReference type="EMBL" id="CAH2087686.1"/>
    </source>
</evidence>
<evidence type="ECO:0000256" key="1">
    <source>
        <dbReference type="ARBA" id="ARBA00005298"/>
    </source>
</evidence>
<reference evidence="4" key="1">
    <citation type="submission" date="2022-03" db="EMBL/GenBank/DDBJ databases">
        <authorList>
            <person name="Tunstrom K."/>
        </authorList>
    </citation>
    <scope>NUCLEOTIDE SEQUENCE</scope>
</reference>
<keyword evidence="2" id="KW-0716">Sensory transduction</keyword>
<dbReference type="InterPro" id="IPR050357">
    <property type="entry name" value="Arrestin_domain-protein"/>
</dbReference>
<dbReference type="PANTHER" id="PTHR11188">
    <property type="entry name" value="ARRESTIN DOMAIN CONTAINING PROTEIN"/>
    <property type="match status" value="1"/>
</dbReference>
<dbReference type="PANTHER" id="PTHR11188:SF176">
    <property type="entry name" value="ARRESTIN DOMAIN-CONTAINING PROTEIN 1"/>
    <property type="match status" value="1"/>
</dbReference>
<keyword evidence="5" id="KW-1185">Reference proteome</keyword>
<evidence type="ECO:0000259" key="3">
    <source>
        <dbReference type="SMART" id="SM01017"/>
    </source>
</evidence>
<dbReference type="GO" id="GO:0015031">
    <property type="term" value="P:protein transport"/>
    <property type="evidence" value="ECO:0007669"/>
    <property type="project" value="TreeGrafter"/>
</dbReference>
<evidence type="ECO:0000313" key="5">
    <source>
        <dbReference type="Proteomes" id="UP001153954"/>
    </source>
</evidence>
<comment type="similarity">
    <text evidence="1">Belongs to the arrestin family.</text>
</comment>
<dbReference type="InterPro" id="IPR014756">
    <property type="entry name" value="Ig_E-set"/>
</dbReference>
<dbReference type="Pfam" id="PF02752">
    <property type="entry name" value="Arrestin_C"/>
    <property type="match status" value="1"/>
</dbReference>
<dbReference type="InterPro" id="IPR011021">
    <property type="entry name" value="Arrestin-like_N"/>
</dbReference>
<protein>
    <recommendedName>
        <fullName evidence="3">Arrestin C-terminal-like domain-containing protein</fullName>
    </recommendedName>
</protein>
<dbReference type="Proteomes" id="UP001153954">
    <property type="component" value="Unassembled WGS sequence"/>
</dbReference>
<dbReference type="SMART" id="SM01017">
    <property type="entry name" value="Arrestin_C"/>
    <property type="match status" value="1"/>
</dbReference>
<dbReference type="GO" id="GO:0005737">
    <property type="term" value="C:cytoplasm"/>
    <property type="evidence" value="ECO:0007669"/>
    <property type="project" value="TreeGrafter"/>
</dbReference>
<dbReference type="InterPro" id="IPR014752">
    <property type="entry name" value="Arrestin-like_C"/>
</dbReference>
<name>A0AAU9TLE9_EUPED</name>
<dbReference type="InterPro" id="IPR011022">
    <property type="entry name" value="Arrestin_C-like"/>
</dbReference>
<evidence type="ECO:0000256" key="2">
    <source>
        <dbReference type="ARBA" id="ARBA00022606"/>
    </source>
</evidence>
<proteinExistence type="inferred from homology"/>
<sequence>MGFDEGQIVLDSLNGTYYSGQTIRGNLIFQQDTVKTFRGLYVKFKGFCKVHWTTRETRRVNGRNVSRTKSHYSYEKYVSVKMYLVGTESGDHALQPGNYNYSFTFQLPINCPSSFEGAYGHVRYQIKAVIDKSFKFDQEKKVAIRVMNPLDLNMNPYCRVPMVMDFDANYYCCCFKSGSTNTVANIPVSGFCPGQKFPIKVSCTNKGTVKVDHVKFRILKHVDFIATHHPGIRSIEDILVEVRKGPIPGNTTCNWTVEMLVPALDVYNLSGCNYIFLTYKLEVVVSPSGCHRDSNESREIIIGTVPLVGFQDYVLNPLQDQMPQQIDTMFQQPHRNYPYSSSNTSYPSSIQPYPNNDESKLPYPPSNISHPNTYTNLHHPNAPYAPPYPGNNLPYPAIQSVTPDNMESRKGVVSNIGLTMPGGSKVDNTSFSGSESTTTVSVSMLFV</sequence>
<organism evidence="4 5">
    <name type="scientific">Euphydryas editha</name>
    <name type="common">Edith's checkerspot</name>
    <dbReference type="NCBI Taxonomy" id="104508"/>
    <lineage>
        <taxon>Eukaryota</taxon>
        <taxon>Metazoa</taxon>
        <taxon>Ecdysozoa</taxon>
        <taxon>Arthropoda</taxon>
        <taxon>Hexapoda</taxon>
        <taxon>Insecta</taxon>
        <taxon>Pterygota</taxon>
        <taxon>Neoptera</taxon>
        <taxon>Endopterygota</taxon>
        <taxon>Lepidoptera</taxon>
        <taxon>Glossata</taxon>
        <taxon>Ditrysia</taxon>
        <taxon>Papilionoidea</taxon>
        <taxon>Nymphalidae</taxon>
        <taxon>Nymphalinae</taxon>
        <taxon>Euphydryas</taxon>
    </lineage>
</organism>
<dbReference type="Pfam" id="PF00339">
    <property type="entry name" value="Arrestin_N"/>
    <property type="match status" value="1"/>
</dbReference>
<comment type="caution">
    <text evidence="4">The sequence shown here is derived from an EMBL/GenBank/DDBJ whole genome shotgun (WGS) entry which is preliminary data.</text>
</comment>
<feature type="domain" description="Arrestin C-terminal-like" evidence="3">
    <location>
        <begin position="176"/>
        <end position="307"/>
    </location>
</feature>
<dbReference type="AlphaFoldDB" id="A0AAU9TLE9"/>
<dbReference type="Gene3D" id="2.60.40.640">
    <property type="match status" value="2"/>
</dbReference>
<dbReference type="SUPFAM" id="SSF81296">
    <property type="entry name" value="E set domains"/>
    <property type="match status" value="2"/>
</dbReference>
<gene>
    <name evidence="4" type="ORF">EEDITHA_LOCUS3922</name>
</gene>
<dbReference type="EMBL" id="CAKOGL010000006">
    <property type="protein sequence ID" value="CAH2087686.1"/>
    <property type="molecule type" value="Genomic_DNA"/>
</dbReference>
<accession>A0AAU9TLE9</accession>